<dbReference type="GO" id="GO:0016853">
    <property type="term" value="F:isomerase activity"/>
    <property type="evidence" value="ECO:0007669"/>
    <property type="project" value="UniProtKB-KW"/>
</dbReference>
<proteinExistence type="predicted"/>
<evidence type="ECO:0000259" key="1">
    <source>
        <dbReference type="Pfam" id="PF01261"/>
    </source>
</evidence>
<dbReference type="InterPro" id="IPR036237">
    <property type="entry name" value="Xyl_isomerase-like_sf"/>
</dbReference>
<dbReference type="AlphaFoldDB" id="A0A3N9U0E9"/>
<accession>A0A3N9U0E9</accession>
<keyword evidence="3" id="KW-1185">Reference proteome</keyword>
<dbReference type="InterPro" id="IPR013022">
    <property type="entry name" value="Xyl_isomerase-like_TIM-brl"/>
</dbReference>
<dbReference type="Proteomes" id="UP000281112">
    <property type="component" value="Unassembled WGS sequence"/>
</dbReference>
<evidence type="ECO:0000313" key="2">
    <source>
        <dbReference type="EMBL" id="RQW62712.1"/>
    </source>
</evidence>
<feature type="domain" description="Xylose isomerase-like TIM barrel" evidence="1">
    <location>
        <begin position="19"/>
        <end position="308"/>
    </location>
</feature>
<dbReference type="PANTHER" id="PTHR12110">
    <property type="entry name" value="HYDROXYPYRUVATE ISOMERASE"/>
    <property type="match status" value="1"/>
</dbReference>
<dbReference type="RefSeq" id="WP_124937706.1">
    <property type="nucleotide sequence ID" value="NZ_RJVQ01000005.1"/>
</dbReference>
<dbReference type="SUPFAM" id="SSF51658">
    <property type="entry name" value="Xylose isomerase-like"/>
    <property type="match status" value="1"/>
</dbReference>
<reference evidence="2 3" key="1">
    <citation type="submission" date="2018-11" db="EMBL/GenBank/DDBJ databases">
        <title>Vibrio LJC006 sp. nov., isolated from seawater during the bloom of the enteromorpha.</title>
        <authorList>
            <person name="Liang J."/>
        </authorList>
    </citation>
    <scope>NUCLEOTIDE SEQUENCE [LARGE SCALE GENOMIC DNA]</scope>
    <source>
        <strain evidence="2 3">LJC006</strain>
    </source>
</reference>
<organism evidence="2 3">
    <name type="scientific">Vibrio viridaestus</name>
    <dbReference type="NCBI Taxonomy" id="2487322"/>
    <lineage>
        <taxon>Bacteria</taxon>
        <taxon>Pseudomonadati</taxon>
        <taxon>Pseudomonadota</taxon>
        <taxon>Gammaproteobacteria</taxon>
        <taxon>Vibrionales</taxon>
        <taxon>Vibrionaceae</taxon>
        <taxon>Vibrio</taxon>
    </lineage>
</organism>
<name>A0A3N9U0E9_9VIBR</name>
<dbReference type="PANTHER" id="PTHR12110:SF21">
    <property type="entry name" value="XYLOSE ISOMERASE-LIKE TIM BARREL DOMAIN-CONTAINING PROTEIN"/>
    <property type="match status" value="1"/>
</dbReference>
<dbReference type="Gene3D" id="3.20.20.150">
    <property type="entry name" value="Divalent-metal-dependent TIM barrel enzymes"/>
    <property type="match status" value="1"/>
</dbReference>
<dbReference type="EMBL" id="RJVQ01000005">
    <property type="protein sequence ID" value="RQW62712.1"/>
    <property type="molecule type" value="Genomic_DNA"/>
</dbReference>
<dbReference type="InterPro" id="IPR050312">
    <property type="entry name" value="IolE/XylAMocC-like"/>
</dbReference>
<protein>
    <submittedName>
        <fullName evidence="2">Sugar phosphate isomerase/epimerase</fullName>
    </submittedName>
</protein>
<evidence type="ECO:0000313" key="3">
    <source>
        <dbReference type="Proteomes" id="UP000281112"/>
    </source>
</evidence>
<dbReference type="Pfam" id="PF01261">
    <property type="entry name" value="AP_endonuc_2"/>
    <property type="match status" value="1"/>
</dbReference>
<sequence length="312" mass="34294">MKLAICTDVYADLSFPAMLDKVKSLGLDAVEMTAGGWGARKHVNTQELLTDETKLQEFQAELEKRGMRISALNTSCNPTWPSATGEEYAKSMYDCATLAGKLGVKKLVAMAGLPAGSPEDTTPNWITSTVSWPAFMAPAYEYQWEVTIKFWKEFADHCKKCGVEQIAIEEFPGTMVWSASTLLKLREAVGPMIGINLDPSHMMILGADPIAAARALKGCIFHVHGKDARIERGLADVDGLLEPRPVEESADRTWNYVAVGCGKDLQWWKEFFSVVHMMGYNGDVSLEMEDLTMTVEAGVETSIDALKATISQ</sequence>
<dbReference type="OrthoDB" id="9779184at2"/>
<comment type="caution">
    <text evidence="2">The sequence shown here is derived from an EMBL/GenBank/DDBJ whole genome shotgun (WGS) entry which is preliminary data.</text>
</comment>
<keyword evidence="2" id="KW-0413">Isomerase</keyword>
<gene>
    <name evidence="2" type="ORF">EES38_13380</name>
</gene>